<dbReference type="EC" id="1.3.1.54" evidence="4"/>
<accession>A0ABV6GA50</accession>
<keyword evidence="5" id="KW-1185">Reference proteome</keyword>
<protein>
    <submittedName>
        <fullName evidence="4">Precorrin-6A reductase</fullName>
        <ecNumber evidence="4">1.3.1.54</ecNumber>
    </submittedName>
</protein>
<dbReference type="GO" id="GO:0016994">
    <property type="term" value="F:precorrin-6A reductase activity"/>
    <property type="evidence" value="ECO:0007669"/>
    <property type="project" value="UniProtKB-EC"/>
</dbReference>
<comment type="pathway">
    <text evidence="1">Cofactor biosynthesis; adenosylcobalamin biosynthesis.</text>
</comment>
<evidence type="ECO:0000256" key="1">
    <source>
        <dbReference type="ARBA" id="ARBA00004953"/>
    </source>
</evidence>
<dbReference type="RefSeq" id="WP_378930660.1">
    <property type="nucleotide sequence ID" value="NZ_JBHLVO010000002.1"/>
</dbReference>
<organism evidence="4 5">
    <name type="scientific">Metabacillus herbersteinensis</name>
    <dbReference type="NCBI Taxonomy" id="283816"/>
    <lineage>
        <taxon>Bacteria</taxon>
        <taxon>Bacillati</taxon>
        <taxon>Bacillota</taxon>
        <taxon>Bacilli</taxon>
        <taxon>Bacillales</taxon>
        <taxon>Bacillaceae</taxon>
        <taxon>Metabacillus</taxon>
    </lineage>
</organism>
<keyword evidence="3 4" id="KW-0560">Oxidoreductase</keyword>
<dbReference type="EMBL" id="JBHLVO010000002">
    <property type="protein sequence ID" value="MFC0270560.1"/>
    <property type="molecule type" value="Genomic_DNA"/>
</dbReference>
<proteinExistence type="predicted"/>
<comment type="caution">
    <text evidence="4">The sequence shown here is derived from an EMBL/GenBank/DDBJ whole genome shotgun (WGS) entry which is preliminary data.</text>
</comment>
<dbReference type="InterPro" id="IPR003723">
    <property type="entry name" value="Precorrin-6x_reduct"/>
</dbReference>
<evidence type="ECO:0000256" key="2">
    <source>
        <dbReference type="ARBA" id="ARBA00022573"/>
    </source>
</evidence>
<gene>
    <name evidence="4" type="primary">cobK</name>
    <name evidence="4" type="ORF">ACFFIX_03700</name>
</gene>
<dbReference type="NCBIfam" id="TIGR00715">
    <property type="entry name" value="precor6x_red"/>
    <property type="match status" value="1"/>
</dbReference>
<name>A0ABV6GA50_9BACI</name>
<keyword evidence="2" id="KW-0169">Cobalamin biosynthesis</keyword>
<sequence length="258" mass="28623">MILVLAGTSDARALALLIQKEGFDVITTVVTENAANEMRRCGLNVQVGRLTDSQIANFIQTNNIQLVVDASHPFAEEASKNAISGAKQAGVPYIRYERESQTFSEEKCTFVSSYEEAAQIAAEKKGVIMLTTGSKTLQIFAEKLNGVEDTRMIARMLPRQDNMEKCEDLGIPQKNIVAIQGPFTKEFDRALYKQFGVTLMVTKESGKVGSVDEKLQAARELGIETIIIRRPKIDYGKAFSEFSDVIHHVKEAFKVINQ</sequence>
<dbReference type="PANTHER" id="PTHR36925:SF1">
    <property type="entry name" value="COBALT-PRECORRIN-6A REDUCTASE"/>
    <property type="match status" value="1"/>
</dbReference>
<dbReference type="Pfam" id="PF02571">
    <property type="entry name" value="CbiJ"/>
    <property type="match status" value="1"/>
</dbReference>
<evidence type="ECO:0000256" key="3">
    <source>
        <dbReference type="ARBA" id="ARBA00023002"/>
    </source>
</evidence>
<dbReference type="PANTHER" id="PTHR36925">
    <property type="entry name" value="COBALT-PRECORRIN-6A REDUCTASE"/>
    <property type="match status" value="1"/>
</dbReference>
<reference evidence="4 5" key="1">
    <citation type="submission" date="2024-09" db="EMBL/GenBank/DDBJ databases">
        <authorList>
            <person name="Sun Q."/>
            <person name="Mori K."/>
        </authorList>
    </citation>
    <scope>NUCLEOTIDE SEQUENCE [LARGE SCALE GENOMIC DNA]</scope>
    <source>
        <strain evidence="4 5">CCM 7228</strain>
    </source>
</reference>
<evidence type="ECO:0000313" key="5">
    <source>
        <dbReference type="Proteomes" id="UP001589854"/>
    </source>
</evidence>
<dbReference type="PROSITE" id="PS51014">
    <property type="entry name" value="COBK_CBIJ"/>
    <property type="match status" value="1"/>
</dbReference>
<evidence type="ECO:0000313" key="4">
    <source>
        <dbReference type="EMBL" id="MFC0270560.1"/>
    </source>
</evidence>
<dbReference type="Proteomes" id="UP001589854">
    <property type="component" value="Unassembled WGS sequence"/>
</dbReference>